<dbReference type="Proteomes" id="UP000728032">
    <property type="component" value="Unassembled WGS sequence"/>
</dbReference>
<feature type="transmembrane region" description="Helical" evidence="4">
    <location>
        <begin position="623"/>
        <end position="640"/>
    </location>
</feature>
<evidence type="ECO:0000256" key="3">
    <source>
        <dbReference type="ARBA" id="ARBA00022679"/>
    </source>
</evidence>
<keyword evidence="2" id="KW-0328">Glycosyltransferase</keyword>
<dbReference type="CDD" id="cd03784">
    <property type="entry name" value="GT1_Gtf-like"/>
    <property type="match status" value="1"/>
</dbReference>
<protein>
    <recommendedName>
        <fullName evidence="7">UDP-glycosyltransferase</fullName>
    </recommendedName>
</protein>
<dbReference type="Gene3D" id="3.40.50.2000">
    <property type="entry name" value="Glycogen Phosphorylase B"/>
    <property type="match status" value="2"/>
</dbReference>
<evidence type="ECO:0000313" key="5">
    <source>
        <dbReference type="EMBL" id="CAD7652667.1"/>
    </source>
</evidence>
<feature type="transmembrane region" description="Helical" evidence="4">
    <location>
        <begin position="550"/>
        <end position="574"/>
    </location>
</feature>
<evidence type="ECO:0000256" key="2">
    <source>
        <dbReference type="ARBA" id="ARBA00022676"/>
    </source>
</evidence>
<comment type="similarity">
    <text evidence="1">Belongs to the UDP-glycosyltransferase family.</text>
</comment>
<accession>A0A7R9M5H4</accession>
<dbReference type="InterPro" id="IPR002213">
    <property type="entry name" value="UDP_glucos_trans"/>
</dbReference>
<reference evidence="5" key="1">
    <citation type="submission" date="2020-11" db="EMBL/GenBank/DDBJ databases">
        <authorList>
            <person name="Tran Van P."/>
        </authorList>
    </citation>
    <scope>NUCLEOTIDE SEQUENCE</scope>
</reference>
<keyword evidence="3" id="KW-0808">Transferase</keyword>
<keyword evidence="6" id="KW-1185">Reference proteome</keyword>
<dbReference type="GO" id="GO:0008194">
    <property type="term" value="F:UDP-glycosyltransferase activity"/>
    <property type="evidence" value="ECO:0007669"/>
    <property type="project" value="InterPro"/>
</dbReference>
<dbReference type="AlphaFoldDB" id="A0A7R9M5H4"/>
<evidence type="ECO:0008006" key="7">
    <source>
        <dbReference type="Google" id="ProtNLM"/>
    </source>
</evidence>
<feature type="transmembrane region" description="Helical" evidence="4">
    <location>
        <begin position="475"/>
        <end position="497"/>
    </location>
</feature>
<sequence length="669" mass="74711">MFRKLKYNFTFKMSKTKLTVLFYPTDAVGHVNAATGIAEVLIQAGHTCMFIISDKWSGKLQKYGIQECILDNPDTPANTSTKTAIEGAGGVGEGGGEDPALYWANLMKRTGTFTGLSPLTRLINVRKNLYKAEMDDIERVNPVIEGLLNKIKPDVIFTDQFMTVPAIDTAGIPWVWWCSPNPLVFLDDDELTPPGCSGLPASGPKSEWKAFREAVNEASLETWEYWNAYCTSKGVKPLKKYKYLNFSPYLNIYGFPRELDYTDIRPLPPNWCQFDNLKRTAKDLTFEIPVPLRDRPGKLVYFSLGSMGGADVELMKRLVTILSKSKHRFIVSKGPGHRLYELADNMWGAPTVPQIQVLPLVDLVVTHGGNNTITETFYFGKPMLVLPLFGDQWDNAQRLQEKGLGLRLNPHECTERELLTAIEIICITNFVAKLPDNMISPTYPTLATIYQVQYQLGSVGCVEVVLGFRHINKSIASMICLILTAISVALIPDLVIWGQECGPYLQALEFTTSIAGIVAPQILNPFLPDNSSSTDNNLNYDMIMVIQSRLAIPFAIIGIIIGIFALIIGSVYLFRTHIPQNILVANVGTPETNDDKSTMNIFQKYWHNLKYRFKTQLMPTKRILVLICLCSALNAMINGANNATINNMSEFAQKSELHVSPSSLISLWI</sequence>
<dbReference type="EMBL" id="OC920634">
    <property type="protein sequence ID" value="CAD7652667.1"/>
    <property type="molecule type" value="Genomic_DNA"/>
</dbReference>
<evidence type="ECO:0000313" key="6">
    <source>
        <dbReference type="Proteomes" id="UP000728032"/>
    </source>
</evidence>
<organism evidence="5">
    <name type="scientific">Oppiella nova</name>
    <dbReference type="NCBI Taxonomy" id="334625"/>
    <lineage>
        <taxon>Eukaryota</taxon>
        <taxon>Metazoa</taxon>
        <taxon>Ecdysozoa</taxon>
        <taxon>Arthropoda</taxon>
        <taxon>Chelicerata</taxon>
        <taxon>Arachnida</taxon>
        <taxon>Acari</taxon>
        <taxon>Acariformes</taxon>
        <taxon>Sarcoptiformes</taxon>
        <taxon>Oribatida</taxon>
        <taxon>Brachypylina</taxon>
        <taxon>Oppioidea</taxon>
        <taxon>Oppiidae</taxon>
        <taxon>Oppiella</taxon>
    </lineage>
</organism>
<dbReference type="SUPFAM" id="SSF53756">
    <property type="entry name" value="UDP-Glycosyltransferase/glycogen phosphorylase"/>
    <property type="match status" value="1"/>
</dbReference>
<dbReference type="InterPro" id="IPR050271">
    <property type="entry name" value="UDP-glycosyltransferase"/>
</dbReference>
<dbReference type="PANTHER" id="PTHR48043">
    <property type="entry name" value="EG:EG0003.4 PROTEIN-RELATED"/>
    <property type="match status" value="1"/>
</dbReference>
<evidence type="ECO:0000256" key="4">
    <source>
        <dbReference type="SAM" id="Phobius"/>
    </source>
</evidence>
<dbReference type="EMBL" id="CAJPVJ010005809">
    <property type="protein sequence ID" value="CAG2169854.1"/>
    <property type="molecule type" value="Genomic_DNA"/>
</dbReference>
<keyword evidence="4" id="KW-0812">Transmembrane</keyword>
<name>A0A7R9M5H4_9ACAR</name>
<keyword evidence="4" id="KW-0472">Membrane</keyword>
<keyword evidence="4" id="KW-1133">Transmembrane helix</keyword>
<gene>
    <name evidence="5" type="ORF">ONB1V03_LOCUS9328</name>
</gene>
<dbReference type="PANTHER" id="PTHR48043:SF145">
    <property type="entry name" value="FI06409P-RELATED"/>
    <property type="match status" value="1"/>
</dbReference>
<evidence type="ECO:0000256" key="1">
    <source>
        <dbReference type="ARBA" id="ARBA00009995"/>
    </source>
</evidence>
<feature type="transmembrane region" description="Helical" evidence="4">
    <location>
        <begin position="504"/>
        <end position="523"/>
    </location>
</feature>
<feature type="non-terminal residue" evidence="5">
    <location>
        <position position="1"/>
    </location>
</feature>
<dbReference type="Pfam" id="PF00201">
    <property type="entry name" value="UDPGT"/>
    <property type="match status" value="1"/>
</dbReference>
<dbReference type="OrthoDB" id="6504522at2759"/>
<proteinExistence type="inferred from homology"/>